<reference evidence="3" key="2">
    <citation type="submission" date="2010-04" db="EMBL/GenBank/DDBJ databases">
        <authorList>
            <person name="Buell R."/>
            <person name="Hamilton J."/>
            <person name="Hostetler J."/>
        </authorList>
    </citation>
    <scope>NUCLEOTIDE SEQUENCE [LARGE SCALE GENOMIC DNA]</scope>
    <source>
        <strain evidence="3">DAOM:BR144</strain>
    </source>
</reference>
<reference evidence="3" key="1">
    <citation type="journal article" date="2010" name="Genome Biol.">
        <title>Genome sequence of the necrotrophic plant pathogen Pythium ultimum reveals original pathogenicity mechanisms and effector repertoire.</title>
        <authorList>
            <person name="Levesque C.A."/>
            <person name="Brouwer H."/>
            <person name="Cano L."/>
            <person name="Hamilton J.P."/>
            <person name="Holt C."/>
            <person name="Huitema E."/>
            <person name="Raffaele S."/>
            <person name="Robideau G.P."/>
            <person name="Thines M."/>
            <person name="Win J."/>
            <person name="Zerillo M.M."/>
            <person name="Beakes G.W."/>
            <person name="Boore J.L."/>
            <person name="Busam D."/>
            <person name="Dumas B."/>
            <person name="Ferriera S."/>
            <person name="Fuerstenberg S.I."/>
            <person name="Gachon C.M."/>
            <person name="Gaulin E."/>
            <person name="Govers F."/>
            <person name="Grenville-Briggs L."/>
            <person name="Horner N."/>
            <person name="Hostetler J."/>
            <person name="Jiang R.H."/>
            <person name="Johnson J."/>
            <person name="Krajaejun T."/>
            <person name="Lin H."/>
            <person name="Meijer H.J."/>
            <person name="Moore B."/>
            <person name="Morris P."/>
            <person name="Phuntmart V."/>
            <person name="Puiu D."/>
            <person name="Shetty J."/>
            <person name="Stajich J.E."/>
            <person name="Tripathy S."/>
            <person name="Wawra S."/>
            <person name="van West P."/>
            <person name="Whitty B.R."/>
            <person name="Coutinho P.M."/>
            <person name="Henrissat B."/>
            <person name="Martin F."/>
            <person name="Thomas P.D."/>
            <person name="Tyler B.M."/>
            <person name="De Vries R.P."/>
            <person name="Kamoun S."/>
            <person name="Yandell M."/>
            <person name="Tisserat N."/>
            <person name="Buell C.R."/>
        </authorList>
    </citation>
    <scope>NUCLEOTIDE SEQUENCE</scope>
    <source>
        <strain evidence="3">DAOM:BR144</strain>
    </source>
</reference>
<accession>K3WZ02</accession>
<dbReference type="InterPro" id="IPR001683">
    <property type="entry name" value="PX_dom"/>
</dbReference>
<name>K3WZ02_GLOUD</name>
<organism evidence="2 3">
    <name type="scientific">Globisporangium ultimum (strain ATCC 200006 / CBS 805.95 / DAOM BR144)</name>
    <name type="common">Pythium ultimum</name>
    <dbReference type="NCBI Taxonomy" id="431595"/>
    <lineage>
        <taxon>Eukaryota</taxon>
        <taxon>Sar</taxon>
        <taxon>Stramenopiles</taxon>
        <taxon>Oomycota</taxon>
        <taxon>Peronosporomycetes</taxon>
        <taxon>Pythiales</taxon>
        <taxon>Pythiaceae</taxon>
        <taxon>Globisporangium</taxon>
    </lineage>
</organism>
<dbReference type="Gene3D" id="3.30.1520.10">
    <property type="entry name" value="Phox-like domain"/>
    <property type="match status" value="1"/>
</dbReference>
<dbReference type="SUPFAM" id="SSF64268">
    <property type="entry name" value="PX domain"/>
    <property type="match status" value="1"/>
</dbReference>
<dbReference type="CDD" id="cd06093">
    <property type="entry name" value="PX_domain"/>
    <property type="match status" value="1"/>
</dbReference>
<dbReference type="PROSITE" id="PS50195">
    <property type="entry name" value="PX"/>
    <property type="match status" value="1"/>
</dbReference>
<dbReference type="SUPFAM" id="SSF55961">
    <property type="entry name" value="Bet v1-like"/>
    <property type="match status" value="1"/>
</dbReference>
<evidence type="ECO:0000313" key="2">
    <source>
        <dbReference type="EnsemblProtists" id="PYU1_T010201"/>
    </source>
</evidence>
<dbReference type="AlphaFoldDB" id="K3WZ02"/>
<dbReference type="GO" id="GO:0035091">
    <property type="term" value="F:phosphatidylinositol binding"/>
    <property type="evidence" value="ECO:0007669"/>
    <property type="project" value="InterPro"/>
</dbReference>
<dbReference type="InterPro" id="IPR036871">
    <property type="entry name" value="PX_dom_sf"/>
</dbReference>
<proteinExistence type="predicted"/>
<dbReference type="InParanoid" id="K3WZ02"/>
<dbReference type="OMA" id="CHFPARA"/>
<dbReference type="EnsemblProtists" id="PYU1_T010201">
    <property type="protein sequence ID" value="PYU1_T010201"/>
    <property type="gene ID" value="PYU1_G010181"/>
</dbReference>
<dbReference type="Proteomes" id="UP000019132">
    <property type="component" value="Unassembled WGS sequence"/>
</dbReference>
<dbReference type="InterPro" id="IPR023393">
    <property type="entry name" value="START-like_dom_sf"/>
</dbReference>
<evidence type="ECO:0000313" key="3">
    <source>
        <dbReference type="Proteomes" id="UP000019132"/>
    </source>
</evidence>
<evidence type="ECO:0000259" key="1">
    <source>
        <dbReference type="PROSITE" id="PS50195"/>
    </source>
</evidence>
<dbReference type="EMBL" id="GL376623">
    <property type="status" value="NOT_ANNOTATED_CDS"/>
    <property type="molecule type" value="Genomic_DNA"/>
</dbReference>
<dbReference type="Gene3D" id="3.30.530.20">
    <property type="match status" value="1"/>
</dbReference>
<sequence>MAALSSGNTASTQEIIIERRYREFYAFALAVYSMFPSKDLWQRLPPKTLCFLKSSKNDGFLLRRKNGLDDFIRCAIEMMDLGSSAQGTIGQWYLVRKFLNLPSTMLTQPTKDRSLVAAMYELKKHARQTQGWNLASCLEEHDAIYEKTCDGFQMMKRVRQCPFPARAVFDMIVKNNQGNVTAPVSSAIQPTESIEYGSNGNSFATAASRSSNLVASWNPLVEHEEILRRDDGHTWVERTTFKGGWVSPSMQMTSIKSWKVEDNGTIIVIMIPADDGVYDNQGNRVLHDSSRVDCIMGGWMITPTPKDETCTVTWLTQANFGECDPQSEFTGSQGLSALISRSVLLSWADEIVYLLSALERSYSPSYYRHLGPLLSGGDFQKLKLKRRDTTGSCVNGDPRVYTLARELEPCLCLLIHKSTNKNVLIFKTNLR</sequence>
<dbReference type="HOGENOM" id="CLU_019675_0_0_1"/>
<feature type="domain" description="PX" evidence="1">
    <location>
        <begin position="1"/>
        <end position="106"/>
    </location>
</feature>
<keyword evidence="3" id="KW-1185">Reference proteome</keyword>
<protein>
    <recommendedName>
        <fullName evidence="1">PX domain-containing protein</fullName>
    </recommendedName>
</protein>
<dbReference type="eggNOG" id="ENOG502S2CF">
    <property type="taxonomic scope" value="Eukaryota"/>
</dbReference>
<reference evidence="2" key="3">
    <citation type="submission" date="2015-02" db="UniProtKB">
        <authorList>
            <consortium name="EnsemblProtists"/>
        </authorList>
    </citation>
    <scope>IDENTIFICATION</scope>
    <source>
        <strain evidence="2">DAOM BR144</strain>
    </source>
</reference>
<dbReference type="Pfam" id="PF00787">
    <property type="entry name" value="PX"/>
    <property type="match status" value="1"/>
</dbReference>
<dbReference type="VEuPathDB" id="FungiDB:PYU1_G010181"/>